<gene>
    <name evidence="1" type="ORF">CLOSAC_09950</name>
</gene>
<dbReference type="GeneID" id="55477023"/>
<dbReference type="Proteomes" id="UP000191154">
    <property type="component" value="Unassembled WGS sequence"/>
</dbReference>
<organism evidence="1 2">
    <name type="scientific">Clostridium saccharobutylicum</name>
    <dbReference type="NCBI Taxonomy" id="169679"/>
    <lineage>
        <taxon>Bacteria</taxon>
        <taxon>Bacillati</taxon>
        <taxon>Bacillota</taxon>
        <taxon>Clostridia</taxon>
        <taxon>Eubacteriales</taxon>
        <taxon>Clostridiaceae</taxon>
        <taxon>Clostridium</taxon>
    </lineage>
</organism>
<protein>
    <submittedName>
        <fullName evidence="1">Uncharacterized protein</fullName>
    </submittedName>
</protein>
<sequence>MKISFNIAVQIISEILKDKRDMMSLELAIQDVASKYEIPEEVVVHACNIGNVSY</sequence>
<reference evidence="1 2" key="1">
    <citation type="submission" date="2016-05" db="EMBL/GenBank/DDBJ databases">
        <title>Microbial solvent formation.</title>
        <authorList>
            <person name="Poehlein A."/>
            <person name="Montoya Solano J.D."/>
            <person name="Flitsch S."/>
            <person name="Krabben P."/>
            <person name="Duerre P."/>
            <person name="Daniel R."/>
        </authorList>
    </citation>
    <scope>NUCLEOTIDE SEQUENCE [LARGE SCALE GENOMIC DNA]</scope>
    <source>
        <strain evidence="1 2">L1-8</strain>
    </source>
</reference>
<dbReference type="AlphaFoldDB" id="A0A1S8NJZ8"/>
<evidence type="ECO:0000313" key="1">
    <source>
        <dbReference type="EMBL" id="OOM16703.1"/>
    </source>
</evidence>
<dbReference type="EMBL" id="LZYZ01000001">
    <property type="protein sequence ID" value="OOM16703.1"/>
    <property type="molecule type" value="Genomic_DNA"/>
</dbReference>
<evidence type="ECO:0000313" key="2">
    <source>
        <dbReference type="Proteomes" id="UP000191154"/>
    </source>
</evidence>
<dbReference type="RefSeq" id="WP_022750688.1">
    <property type="nucleotide sequence ID" value="NZ_CP016086.1"/>
</dbReference>
<comment type="caution">
    <text evidence="1">The sequence shown here is derived from an EMBL/GenBank/DDBJ whole genome shotgun (WGS) entry which is preliminary data.</text>
</comment>
<name>A0A1S8NJZ8_CLOSA</name>
<proteinExistence type="predicted"/>
<accession>A0A1S8NJZ8</accession>